<comment type="similarity">
    <text evidence="6">Belongs to the NRAMP family.</text>
</comment>
<proteinExistence type="inferred from homology"/>
<dbReference type="Pfam" id="PF01566">
    <property type="entry name" value="Nramp"/>
    <property type="match status" value="1"/>
</dbReference>
<feature type="transmembrane region" description="Helical" evidence="6">
    <location>
        <begin position="337"/>
        <end position="355"/>
    </location>
</feature>
<feature type="transmembrane region" description="Helical" evidence="6">
    <location>
        <begin position="393"/>
        <end position="417"/>
    </location>
</feature>
<keyword evidence="6" id="KW-0406">Ion transport</keyword>
<reference evidence="7 8" key="1">
    <citation type="journal article" date="2023" name="Microb. Genom.">
        <title>Mesoterricola silvestris gen. nov., sp. nov., Mesoterricola sediminis sp. nov., Geothrix oryzae sp. nov., Geothrix edaphica sp. nov., Geothrix rubra sp. nov., and Geothrix limicola sp. nov., six novel members of Acidobacteriota isolated from soils.</title>
        <authorList>
            <person name="Weisberg A.J."/>
            <person name="Pearce E."/>
            <person name="Kramer C.G."/>
            <person name="Chang J.H."/>
            <person name="Clarke C.R."/>
        </authorList>
    </citation>
    <scope>NUCLEOTIDE SEQUENCE [LARGE SCALE GENOMIC DNA]</scope>
    <source>
        <strain evidence="7 8">NE20-4-1</strain>
    </source>
</reference>
<feature type="transmembrane region" description="Helical" evidence="6">
    <location>
        <begin position="361"/>
        <end position="381"/>
    </location>
</feature>
<feature type="transmembrane region" description="Helical" evidence="6">
    <location>
        <begin position="163"/>
        <end position="185"/>
    </location>
</feature>
<comment type="subcellular location">
    <subcellularLocation>
        <location evidence="6">Cell membrane</location>
        <topology evidence="6">Multi-pass membrane protein</topology>
    </subcellularLocation>
    <subcellularLocation>
        <location evidence="1">Membrane</location>
        <topology evidence="1">Multi-pass membrane protein</topology>
    </subcellularLocation>
</comment>
<keyword evidence="4 6" id="KW-1133">Transmembrane helix</keyword>
<feature type="transmembrane region" description="Helical" evidence="6">
    <location>
        <begin position="59"/>
        <end position="79"/>
    </location>
</feature>
<keyword evidence="5 6" id="KW-0472">Membrane</keyword>
<dbReference type="NCBIfam" id="TIGR01197">
    <property type="entry name" value="nramp"/>
    <property type="match status" value="1"/>
</dbReference>
<evidence type="ECO:0000256" key="6">
    <source>
        <dbReference type="HAMAP-Rule" id="MF_00221"/>
    </source>
</evidence>
<organism evidence="7 8">
    <name type="scientific">Streptomyces caniscabiei</name>
    <dbReference type="NCBI Taxonomy" id="2746961"/>
    <lineage>
        <taxon>Bacteria</taxon>
        <taxon>Bacillati</taxon>
        <taxon>Actinomycetota</taxon>
        <taxon>Actinomycetes</taxon>
        <taxon>Kitasatosporales</taxon>
        <taxon>Streptomycetaceae</taxon>
        <taxon>Streptomyces</taxon>
    </lineage>
</organism>
<feature type="transmembrane region" description="Helical" evidence="6">
    <location>
        <begin position="27"/>
        <end position="47"/>
    </location>
</feature>
<dbReference type="PANTHER" id="PTHR11706:SF33">
    <property type="entry name" value="NATURAL RESISTANCE-ASSOCIATED MACROPHAGE PROTEIN 2"/>
    <property type="match status" value="1"/>
</dbReference>
<evidence type="ECO:0000256" key="4">
    <source>
        <dbReference type="ARBA" id="ARBA00022989"/>
    </source>
</evidence>
<feature type="transmembrane region" description="Helical" evidence="6">
    <location>
        <begin position="128"/>
        <end position="151"/>
    </location>
</feature>
<feature type="transmembrane region" description="Helical" evidence="6">
    <location>
        <begin position="205"/>
        <end position="223"/>
    </location>
</feature>
<comment type="function">
    <text evidence="6">H(+)-stimulated, divalent metal cation uptake system.</text>
</comment>
<keyword evidence="6" id="KW-1003">Cell membrane</keyword>
<dbReference type="NCBIfam" id="NF037982">
    <property type="entry name" value="Nramp_1"/>
    <property type="match status" value="1"/>
</dbReference>
<keyword evidence="2 6" id="KW-0813">Transport</keyword>
<comment type="caution">
    <text evidence="7">The sequence shown here is derived from an EMBL/GenBank/DDBJ whole genome shotgun (WGS) entry which is preliminary data.</text>
</comment>
<dbReference type="EMBL" id="JARAWJ010000032">
    <property type="protein sequence ID" value="MDX3041946.1"/>
    <property type="molecule type" value="Genomic_DNA"/>
</dbReference>
<evidence type="ECO:0000256" key="1">
    <source>
        <dbReference type="ARBA" id="ARBA00004141"/>
    </source>
</evidence>
<dbReference type="PRINTS" id="PR00447">
    <property type="entry name" value="NATRESASSCMP"/>
</dbReference>
<gene>
    <name evidence="6" type="primary">mntH</name>
    <name evidence="7" type="ORF">PV383_32885</name>
</gene>
<dbReference type="Proteomes" id="UP001282474">
    <property type="component" value="Unassembled WGS sequence"/>
</dbReference>
<evidence type="ECO:0000256" key="2">
    <source>
        <dbReference type="ARBA" id="ARBA00022448"/>
    </source>
</evidence>
<keyword evidence="8" id="KW-1185">Reference proteome</keyword>
<keyword evidence="6" id="KW-0769">Symport</keyword>
<dbReference type="HAMAP" id="MF_00221">
    <property type="entry name" value="NRAMP"/>
    <property type="match status" value="1"/>
</dbReference>
<feature type="transmembrane region" description="Helical" evidence="6">
    <location>
        <begin position="294"/>
        <end position="317"/>
    </location>
</feature>
<name>A0ABU4MXW7_9ACTN</name>
<evidence type="ECO:0000313" key="8">
    <source>
        <dbReference type="Proteomes" id="UP001282474"/>
    </source>
</evidence>
<dbReference type="InterPro" id="IPR001046">
    <property type="entry name" value="NRAMP_fam"/>
</dbReference>
<evidence type="ECO:0000256" key="3">
    <source>
        <dbReference type="ARBA" id="ARBA00022692"/>
    </source>
</evidence>
<dbReference type="PANTHER" id="PTHR11706">
    <property type="entry name" value="SOLUTE CARRIER PROTEIN FAMILY 11 MEMBER"/>
    <property type="match status" value="1"/>
</dbReference>
<evidence type="ECO:0000256" key="5">
    <source>
        <dbReference type="ARBA" id="ARBA00023136"/>
    </source>
</evidence>
<dbReference type="RefSeq" id="WP_045560324.1">
    <property type="nucleotide sequence ID" value="NZ_JABXWF010000028.1"/>
</dbReference>
<accession>A0ABU4MXW7</accession>
<feature type="transmembrane region" description="Helical" evidence="6">
    <location>
        <begin position="251"/>
        <end position="274"/>
    </location>
</feature>
<dbReference type="NCBIfam" id="NF001923">
    <property type="entry name" value="PRK00701.1"/>
    <property type="match status" value="1"/>
</dbReference>
<sequence>MSTGTSAAAPPLTQNPVLSRAVRRRRLAFYGPAFVAAVAYVDPGNFATNFQAGARHGYLLVWVLVSACAVAMFIQYLSAKTGLATGRDLPTLCRDSFRRPVVVGLWAQAEVVAMATDLAEFVGAAIGLYLLFGVPMLPAALITAVVSFAILALQRRGYRPFELAIVFLLGIIALGFAYTLVAAGGQSASGLAAGMTPAFHGTDSVVLAIGIIGATVMPHVIYLHSALTAQRQAPEGPAERKRALRTLRVDTTLGLSLAGLINLSMLCVAAAVFHGAAGDFDGSLGSAHQGFDRLVGGGAALAFAAALLASGLSSSGVGTYSGQVIMEGFLRMRIPLFLRRAITMAPALVVLALGMSPDKVLLASQVVLSFGIPFALIPLVLISRRRDLMGELVNRPVTTFVGWVAALLISGINIYLLQQVFFG</sequence>
<evidence type="ECO:0000313" key="7">
    <source>
        <dbReference type="EMBL" id="MDX3041946.1"/>
    </source>
</evidence>
<keyword evidence="3 6" id="KW-0812">Transmembrane</keyword>
<protein>
    <recommendedName>
        <fullName evidence="6">Divalent metal cation transporter MntH</fullName>
    </recommendedName>
</protein>